<dbReference type="Proteomes" id="UP000664169">
    <property type="component" value="Unassembled WGS sequence"/>
</dbReference>
<name>A0A8H3FKA2_9LECA</name>
<feature type="domain" description="NADH-ubiquinone oxidoreductase 21kDa subunit C-terminal fungi" evidence="3">
    <location>
        <begin position="114"/>
        <end position="188"/>
    </location>
</feature>
<dbReference type="PANTHER" id="PTHR34062:SF1">
    <property type="entry name" value="NADH-UBIQUINONE OXIDOREDUCTASE 21KDA SUBUNIT N-TERMINAL DOMAIN-CONTAINING PROTEIN"/>
    <property type="match status" value="1"/>
</dbReference>
<accession>A0A8H3FKA2</accession>
<dbReference type="OrthoDB" id="196140at2759"/>
<keyword evidence="1" id="KW-0812">Transmembrane</keyword>
<dbReference type="EMBL" id="CAJPDQ010000018">
    <property type="protein sequence ID" value="CAF9922491.1"/>
    <property type="molecule type" value="Genomic_DNA"/>
</dbReference>
<evidence type="ECO:0000313" key="4">
    <source>
        <dbReference type="EMBL" id="CAF9922491.1"/>
    </source>
</evidence>
<evidence type="ECO:0000259" key="3">
    <source>
        <dbReference type="Pfam" id="PF12853"/>
    </source>
</evidence>
<protein>
    <submittedName>
        <fullName evidence="4">Uncharacterized protein</fullName>
    </submittedName>
</protein>
<gene>
    <name evidence="4" type="ORF">GOMPHAMPRED_002578</name>
</gene>
<evidence type="ECO:0000256" key="1">
    <source>
        <dbReference type="SAM" id="Phobius"/>
    </source>
</evidence>
<dbReference type="InterPro" id="IPR024549">
    <property type="entry name" value="NADH-UbQ_OxRdtase_su21_C_fun"/>
</dbReference>
<organism evidence="4 5">
    <name type="scientific">Gomphillus americanus</name>
    <dbReference type="NCBI Taxonomy" id="1940652"/>
    <lineage>
        <taxon>Eukaryota</taxon>
        <taxon>Fungi</taxon>
        <taxon>Dikarya</taxon>
        <taxon>Ascomycota</taxon>
        <taxon>Pezizomycotina</taxon>
        <taxon>Lecanoromycetes</taxon>
        <taxon>OSLEUM clade</taxon>
        <taxon>Ostropomycetidae</taxon>
        <taxon>Ostropales</taxon>
        <taxon>Graphidaceae</taxon>
        <taxon>Gomphilloideae</taxon>
        <taxon>Gomphillus</taxon>
    </lineage>
</organism>
<keyword evidence="1" id="KW-1133">Transmembrane helix</keyword>
<dbReference type="Pfam" id="PF12853">
    <property type="entry name" value="NADH_u_ox_C"/>
    <property type="match status" value="1"/>
</dbReference>
<dbReference type="Pfam" id="PF10785">
    <property type="entry name" value="NADH-u_ox-rdase"/>
    <property type="match status" value="1"/>
</dbReference>
<feature type="transmembrane region" description="Helical" evidence="1">
    <location>
        <begin position="43"/>
        <end position="60"/>
    </location>
</feature>
<dbReference type="InterPro" id="IPR019721">
    <property type="entry name" value="NADH-UbQ_OxRdtase_su21_N"/>
</dbReference>
<dbReference type="PANTHER" id="PTHR34062">
    <property type="entry name" value="OXIDOREDUCTASE 21 KDA SUBUNIT, PUTATIVE (AFU_ORTHOLOGUE AFUA_4G04750)-RELATED"/>
    <property type="match status" value="1"/>
</dbReference>
<evidence type="ECO:0000259" key="2">
    <source>
        <dbReference type="Pfam" id="PF10785"/>
    </source>
</evidence>
<keyword evidence="1" id="KW-0472">Membrane</keyword>
<feature type="domain" description="NADH-ubiquinone oxidoreductase 21kDa subunit N-terminal" evidence="2">
    <location>
        <begin position="20"/>
        <end position="105"/>
    </location>
</feature>
<sequence length="189" mass="21671">MAQSVQETRQQYIPPKALDSPYPLIDSDPHIRRVYGYARPVDWAGGAGIAVLPMGMMYWFEWFDPAKIGRAGWAKMTRLNTAVGVVGGLLYVAQQSTYRFYGFKENKREQEMDMREMVAKVKKGEPLYGKLSLTPHMQGVAARNSRYSGTFLYTLPWFNFVNHEQHGIDTAKYYQQAERELEAERTGNS</sequence>
<dbReference type="InterPro" id="IPR053229">
    <property type="entry name" value="NADH-Q_oxidrdct_subunit"/>
</dbReference>
<keyword evidence="5" id="KW-1185">Reference proteome</keyword>
<comment type="caution">
    <text evidence="4">The sequence shown here is derived from an EMBL/GenBank/DDBJ whole genome shotgun (WGS) entry which is preliminary data.</text>
</comment>
<reference evidence="4" key="1">
    <citation type="submission" date="2021-03" db="EMBL/GenBank/DDBJ databases">
        <authorList>
            <person name="Tagirdzhanova G."/>
        </authorList>
    </citation>
    <scope>NUCLEOTIDE SEQUENCE</scope>
</reference>
<proteinExistence type="predicted"/>
<evidence type="ECO:0000313" key="5">
    <source>
        <dbReference type="Proteomes" id="UP000664169"/>
    </source>
</evidence>
<dbReference type="AlphaFoldDB" id="A0A8H3FKA2"/>